<evidence type="ECO:0000256" key="3">
    <source>
        <dbReference type="ARBA" id="ARBA00022692"/>
    </source>
</evidence>
<keyword evidence="3 6" id="KW-0812">Transmembrane</keyword>
<feature type="region of interest" description="Disordered" evidence="7">
    <location>
        <begin position="444"/>
        <end position="466"/>
    </location>
</feature>
<proteinExistence type="inferred from homology"/>
<evidence type="ECO:0000259" key="8">
    <source>
        <dbReference type="SMART" id="SM00244"/>
    </source>
</evidence>
<reference evidence="9 10" key="1">
    <citation type="submission" date="2010-01" db="EMBL/GenBank/DDBJ databases">
        <authorList>
            <person name="Weinstock G."/>
            <person name="Sodergren E."/>
            <person name="Clifton S."/>
            <person name="Fulton L."/>
            <person name="Fulton B."/>
            <person name="Courtney L."/>
            <person name="Fronick C."/>
            <person name="Harrison M."/>
            <person name="Strong C."/>
            <person name="Farmer C."/>
            <person name="Delahaunty K."/>
            <person name="Markovic C."/>
            <person name="Hall O."/>
            <person name="Minx P."/>
            <person name="Tomlinson C."/>
            <person name="Mitreva M."/>
            <person name="Nelson J."/>
            <person name="Hou S."/>
            <person name="Wollam A."/>
            <person name="Pepin K.H."/>
            <person name="Johnson M."/>
            <person name="Bhonagiri V."/>
            <person name="Nash W.E."/>
            <person name="Warren W."/>
            <person name="Chinwalla A."/>
            <person name="Mardis E.R."/>
            <person name="Wilson R.K."/>
        </authorList>
    </citation>
    <scope>NUCLEOTIDE SEQUENCE [LARGE SCALE GENOMIC DNA]</scope>
    <source>
        <strain evidence="9 10">DSM 13479</strain>
    </source>
</reference>
<feature type="transmembrane region" description="Helical" evidence="6">
    <location>
        <begin position="73"/>
        <end position="93"/>
    </location>
</feature>
<feature type="compositionally biased region" description="Acidic residues" evidence="7">
    <location>
        <begin position="455"/>
        <end position="466"/>
    </location>
</feature>
<protein>
    <recommendedName>
        <fullName evidence="6">Protein HflK</fullName>
    </recommendedName>
</protein>
<gene>
    <name evidence="9" type="primary">hflK</name>
    <name evidence="9" type="ORF">CLOSTHATH_06870</name>
</gene>
<dbReference type="InterPro" id="IPR050710">
    <property type="entry name" value="Band7/mec-2_domain"/>
</dbReference>
<dbReference type="InterPro" id="IPR001107">
    <property type="entry name" value="Band_7"/>
</dbReference>
<dbReference type="InterPro" id="IPR010201">
    <property type="entry name" value="HflK"/>
</dbReference>
<dbReference type="AlphaFoldDB" id="D3ATB1"/>
<organism evidence="9 10">
    <name type="scientific">Hungatella hathewayi DSM 13479</name>
    <dbReference type="NCBI Taxonomy" id="566550"/>
    <lineage>
        <taxon>Bacteria</taxon>
        <taxon>Bacillati</taxon>
        <taxon>Bacillota</taxon>
        <taxon>Clostridia</taxon>
        <taxon>Lachnospirales</taxon>
        <taxon>Lachnospiraceae</taxon>
        <taxon>Hungatella</taxon>
    </lineage>
</organism>
<evidence type="ECO:0000256" key="5">
    <source>
        <dbReference type="ARBA" id="ARBA00023136"/>
    </source>
</evidence>
<name>D3ATB1_9FIRM</name>
<dbReference type="NCBIfam" id="TIGR01933">
    <property type="entry name" value="hflK"/>
    <property type="match status" value="1"/>
</dbReference>
<evidence type="ECO:0000313" key="9">
    <source>
        <dbReference type="EMBL" id="EFC94945.1"/>
    </source>
</evidence>
<comment type="function">
    <text evidence="6">HflC and HflK could encode or regulate a protease.</text>
</comment>
<dbReference type="GO" id="GO:0016020">
    <property type="term" value="C:membrane"/>
    <property type="evidence" value="ECO:0007669"/>
    <property type="project" value="UniProtKB-SubCell"/>
</dbReference>
<evidence type="ECO:0000313" key="10">
    <source>
        <dbReference type="Proteomes" id="UP000004968"/>
    </source>
</evidence>
<dbReference type="SUPFAM" id="SSF117892">
    <property type="entry name" value="Band 7/SPFH domain"/>
    <property type="match status" value="1"/>
</dbReference>
<sequence length="466" mass="52590">MIRKQDRNCSNSPEDEPSELLRIAGRERYRKGREPCDIFLTIQLNYDIVFSIVRGSSFQSRDWIRLRQNDKVTFIRILMKCARLLLITVWLSIKVFFDIMEKNSPVYRKETRPRFQKSLREIPETYRKKGGEIMETFDPEKKPKLKKVSGLLKKSGVAAVLVIAIPVIGLSSVYNIQEQEQAVLTTLGTAKAVAEPGLHFKIPFIQRVQKVNTTIQGVAIGYDPSDNQSEEADSLMITSDYNFVNVDFFVEYKVVDPVKAVYASQDPFTILQNISRSCIRTVIGSYDVDSVLTNGKNEIQSKVKEMIMNKLEQHDVGLSVVNVTIQDSEPPTVEVMEAFKAVETAKQGKETAINNANKYRNEKLPEATAQTDKILQEAESSKVQRVNEANAEVAKFNAMYVEYSRNPEVTRKRMFYEAMEDVLPGMKVIIDGTGKTETILPLDSFTGSGAQSTADEADYGTEEAAE</sequence>
<evidence type="ECO:0000256" key="2">
    <source>
        <dbReference type="ARBA" id="ARBA00006971"/>
    </source>
</evidence>
<dbReference type="Proteomes" id="UP000004968">
    <property type="component" value="Unassembled WGS sequence"/>
</dbReference>
<comment type="subunit">
    <text evidence="6">HflC and HflK may interact to form a multimeric complex.</text>
</comment>
<accession>D3ATB1</accession>
<evidence type="ECO:0000256" key="1">
    <source>
        <dbReference type="ARBA" id="ARBA00004370"/>
    </source>
</evidence>
<keyword evidence="4 6" id="KW-1133">Transmembrane helix</keyword>
<evidence type="ECO:0000256" key="7">
    <source>
        <dbReference type="SAM" id="MobiDB-lite"/>
    </source>
</evidence>
<evidence type="ECO:0000256" key="6">
    <source>
        <dbReference type="RuleBase" id="RU364113"/>
    </source>
</evidence>
<dbReference type="Gene3D" id="3.30.479.30">
    <property type="entry name" value="Band 7 domain"/>
    <property type="match status" value="1"/>
</dbReference>
<evidence type="ECO:0000256" key="4">
    <source>
        <dbReference type="ARBA" id="ARBA00022989"/>
    </source>
</evidence>
<keyword evidence="5 6" id="KW-0472">Membrane</keyword>
<dbReference type="Pfam" id="PF01145">
    <property type="entry name" value="Band_7"/>
    <property type="match status" value="1"/>
</dbReference>
<dbReference type="InterPro" id="IPR036013">
    <property type="entry name" value="Band_7/SPFH_dom_sf"/>
</dbReference>
<feature type="compositionally biased region" description="Polar residues" evidence="7">
    <location>
        <begin position="445"/>
        <end position="454"/>
    </location>
</feature>
<comment type="caution">
    <text evidence="9">The sequence shown here is derived from an EMBL/GenBank/DDBJ whole genome shotgun (WGS) entry which is preliminary data.</text>
</comment>
<dbReference type="CDD" id="cd03404">
    <property type="entry name" value="SPFH_HflK"/>
    <property type="match status" value="1"/>
</dbReference>
<comment type="subcellular location">
    <subcellularLocation>
        <location evidence="1 6">Membrane</location>
    </subcellularLocation>
</comment>
<dbReference type="PANTHER" id="PTHR43327:SF2">
    <property type="entry name" value="MODULATOR OF FTSH PROTEASE HFLK"/>
    <property type="match status" value="1"/>
</dbReference>
<feature type="domain" description="Band 7" evidence="8">
    <location>
        <begin position="171"/>
        <end position="343"/>
    </location>
</feature>
<comment type="similarity">
    <text evidence="2 6">Belongs to the band 7/mec-2 family. HflK subfamily.</text>
</comment>
<dbReference type="PANTHER" id="PTHR43327">
    <property type="entry name" value="STOMATIN-LIKE PROTEIN 2, MITOCHONDRIAL"/>
    <property type="match status" value="1"/>
</dbReference>
<dbReference type="EMBL" id="ACIO01000875">
    <property type="protein sequence ID" value="EFC94945.1"/>
    <property type="molecule type" value="Genomic_DNA"/>
</dbReference>
<dbReference type="SMART" id="SM00244">
    <property type="entry name" value="PHB"/>
    <property type="match status" value="1"/>
</dbReference>
<dbReference type="HOGENOM" id="CLU_039173_0_0_9"/>